<feature type="chain" id="PRO_5041000376" description="TMhelix containing protein" evidence="1">
    <location>
        <begin position="24"/>
        <end position="94"/>
    </location>
</feature>
<comment type="caution">
    <text evidence="2">The sequence shown here is derived from an EMBL/GenBank/DDBJ whole genome shotgun (WGS) entry which is preliminary data.</text>
</comment>
<sequence>MALNGKIVATTLGVAALFGTANAFSINDDMRSCKAAIDEAGLFGDAEYNLDLVKDYGKRNRVVTLEARIVGQENQIVECRMSRSTVKEVVIVAE</sequence>
<protein>
    <recommendedName>
        <fullName evidence="4">TMhelix containing protein</fullName>
    </recommendedName>
</protein>
<keyword evidence="3" id="KW-1185">Reference proteome</keyword>
<keyword evidence="1" id="KW-0732">Signal</keyword>
<dbReference type="RefSeq" id="WP_256620045.1">
    <property type="nucleotide sequence ID" value="NZ_JANIBC010000013.1"/>
</dbReference>
<gene>
    <name evidence="2" type="ORF">NOG11_12235</name>
</gene>
<evidence type="ECO:0000256" key="1">
    <source>
        <dbReference type="SAM" id="SignalP"/>
    </source>
</evidence>
<dbReference type="Proteomes" id="UP001142610">
    <property type="component" value="Unassembled WGS sequence"/>
</dbReference>
<dbReference type="AlphaFoldDB" id="A0A9X2RIM0"/>
<organism evidence="2 3">
    <name type="scientific">Parvularcula maris</name>
    <dbReference type="NCBI Taxonomy" id="2965077"/>
    <lineage>
        <taxon>Bacteria</taxon>
        <taxon>Pseudomonadati</taxon>
        <taxon>Pseudomonadota</taxon>
        <taxon>Alphaproteobacteria</taxon>
        <taxon>Parvularculales</taxon>
        <taxon>Parvularculaceae</taxon>
        <taxon>Parvularcula</taxon>
    </lineage>
</organism>
<reference evidence="2" key="1">
    <citation type="submission" date="2022-07" db="EMBL/GenBank/DDBJ databases">
        <title>Parvularcula maris sp. nov., an algicidal bacterium isolated from seawater.</title>
        <authorList>
            <person name="Li F."/>
        </authorList>
    </citation>
    <scope>NUCLEOTIDE SEQUENCE</scope>
    <source>
        <strain evidence="2">BGMRC 0090</strain>
    </source>
</reference>
<evidence type="ECO:0000313" key="2">
    <source>
        <dbReference type="EMBL" id="MCQ8186149.1"/>
    </source>
</evidence>
<evidence type="ECO:0000313" key="3">
    <source>
        <dbReference type="Proteomes" id="UP001142610"/>
    </source>
</evidence>
<feature type="signal peptide" evidence="1">
    <location>
        <begin position="1"/>
        <end position="23"/>
    </location>
</feature>
<proteinExistence type="predicted"/>
<evidence type="ECO:0008006" key="4">
    <source>
        <dbReference type="Google" id="ProtNLM"/>
    </source>
</evidence>
<dbReference type="EMBL" id="JANIBC010000013">
    <property type="protein sequence ID" value="MCQ8186149.1"/>
    <property type="molecule type" value="Genomic_DNA"/>
</dbReference>
<accession>A0A9X2RIM0</accession>
<name>A0A9X2RIM0_9PROT</name>